<comment type="caution">
    <text evidence="2">The sequence shown here is derived from an EMBL/GenBank/DDBJ whole genome shotgun (WGS) entry which is preliminary data.</text>
</comment>
<dbReference type="Proteomes" id="UP000295304">
    <property type="component" value="Unassembled WGS sequence"/>
</dbReference>
<accession>A0A4V2UN73</accession>
<dbReference type="RefSeq" id="WP_132939728.1">
    <property type="nucleotide sequence ID" value="NZ_CP119676.1"/>
</dbReference>
<gene>
    <name evidence="2" type="ORF">EDD55_10961</name>
</gene>
<dbReference type="PROSITE" id="PS51257">
    <property type="entry name" value="PROKAR_LIPOPROTEIN"/>
    <property type="match status" value="1"/>
</dbReference>
<name>A0A4V2UN73_9PROT</name>
<evidence type="ECO:0000256" key="1">
    <source>
        <dbReference type="SAM" id="MobiDB-lite"/>
    </source>
</evidence>
<reference evidence="2 3" key="1">
    <citation type="submission" date="2019-03" db="EMBL/GenBank/DDBJ databases">
        <title>Genomic Encyclopedia of Type Strains, Phase IV (KMG-IV): sequencing the most valuable type-strain genomes for metagenomic binning, comparative biology and taxonomic classification.</title>
        <authorList>
            <person name="Goeker M."/>
        </authorList>
    </citation>
    <scope>NUCLEOTIDE SEQUENCE [LARGE SCALE GENOMIC DNA]</scope>
    <source>
        <strain evidence="2 3">DSM 101688</strain>
    </source>
</reference>
<dbReference type="AlphaFoldDB" id="A0A4V2UN73"/>
<keyword evidence="3" id="KW-1185">Reference proteome</keyword>
<protein>
    <submittedName>
        <fullName evidence="2">Uncharacterized protein</fullName>
    </submittedName>
</protein>
<dbReference type="OrthoDB" id="8448536at2"/>
<proteinExistence type="predicted"/>
<evidence type="ECO:0000313" key="3">
    <source>
        <dbReference type="Proteomes" id="UP000295304"/>
    </source>
</evidence>
<organism evidence="2 3">
    <name type="scientific">Varunaivibrio sulfuroxidans</name>
    <dbReference type="NCBI Taxonomy" id="1773489"/>
    <lineage>
        <taxon>Bacteria</taxon>
        <taxon>Pseudomonadati</taxon>
        <taxon>Pseudomonadota</taxon>
        <taxon>Alphaproteobacteria</taxon>
        <taxon>Rhodospirillales</taxon>
        <taxon>Magnetovibrionaceae</taxon>
        <taxon>Varunaivibrio</taxon>
    </lineage>
</organism>
<sequence length="325" mass="34399">MSTGKTIRSTIAVVVCLVLGGCAARGPGAVKYQGAGYESRVERGRNVAVAVAPPDGPALPMARLLAEAAARSLTKRGIPAHALKNAENPPGDAVYLLHGHVVRNLDDARVRYTVLIHWTLSDRKGVVVGRTVQGVATPWRQWEYGDPRVIRFVGRGIVQPVAAMIDARRKARLPSEPLGEGFIFSGVDGAPGDGNRTLSQAMIAALRARDILITSDPRQAVFSIHGQVRVVRQGARDRVTIVWRVRTVSGRGVGQAVQDNTIAPGALDGAWRGKADMIAKAGARGIVRIFNADSPTIGPTIGDDRGAPPAIHLSPVPGRAPPPPE</sequence>
<feature type="region of interest" description="Disordered" evidence="1">
    <location>
        <begin position="298"/>
        <end position="325"/>
    </location>
</feature>
<dbReference type="EMBL" id="SLZW01000009">
    <property type="protein sequence ID" value="TCS60901.1"/>
    <property type="molecule type" value="Genomic_DNA"/>
</dbReference>
<evidence type="ECO:0000313" key="2">
    <source>
        <dbReference type="EMBL" id="TCS60901.1"/>
    </source>
</evidence>